<protein>
    <recommendedName>
        <fullName evidence="10">Adenylate kinase isoenzyme 6 homolog</fullName>
        <shortName evidence="10">AK6</shortName>
        <ecNumber evidence="10">2.7.4.3</ecNumber>
    </recommendedName>
    <alternativeName>
        <fullName evidence="10">Dual activity adenylate kinase/ATPase</fullName>
        <shortName evidence="10">AK/ATPase</shortName>
    </alternativeName>
</protein>
<name>A0AAD5Y6K2_9FUNG</name>
<comment type="catalytic activity">
    <reaction evidence="1 10">
        <text>AMP + ATP = 2 ADP</text>
        <dbReference type="Rhea" id="RHEA:12973"/>
        <dbReference type="ChEBI" id="CHEBI:30616"/>
        <dbReference type="ChEBI" id="CHEBI:456215"/>
        <dbReference type="ChEBI" id="CHEBI:456216"/>
        <dbReference type="EC" id="2.7.4.3"/>
    </reaction>
</comment>
<keyword evidence="4 10" id="KW-0698">rRNA processing</keyword>
<dbReference type="GO" id="GO:0042274">
    <property type="term" value="P:ribosomal small subunit biogenesis"/>
    <property type="evidence" value="ECO:0007669"/>
    <property type="project" value="UniProtKB-UniRule"/>
</dbReference>
<organism evidence="11 12">
    <name type="scientific">Boothiomyces macroporosus</name>
    <dbReference type="NCBI Taxonomy" id="261099"/>
    <lineage>
        <taxon>Eukaryota</taxon>
        <taxon>Fungi</taxon>
        <taxon>Fungi incertae sedis</taxon>
        <taxon>Chytridiomycota</taxon>
        <taxon>Chytridiomycota incertae sedis</taxon>
        <taxon>Chytridiomycetes</taxon>
        <taxon>Rhizophydiales</taxon>
        <taxon>Terramycetaceae</taxon>
        <taxon>Boothiomyces</taxon>
    </lineage>
</organism>
<comment type="subunit">
    <text evidence="10">Interacts with small ribosomal subunit protein uS11. Not a structural component of 43S pre-ribosomes, but transiently interacts with them by binding to uS11.</text>
</comment>
<evidence type="ECO:0000313" key="11">
    <source>
        <dbReference type="EMBL" id="KAJ3254509.1"/>
    </source>
</evidence>
<dbReference type="Pfam" id="PF13238">
    <property type="entry name" value="AAA_18"/>
    <property type="match status" value="1"/>
</dbReference>
<feature type="binding site" evidence="10">
    <location>
        <position position="17"/>
    </location>
    <ligand>
        <name>ATP</name>
        <dbReference type="ChEBI" id="CHEBI:30616"/>
    </ligand>
</feature>
<dbReference type="PANTHER" id="PTHR12595:SF0">
    <property type="entry name" value="ADENYLATE KINASE ISOENZYME 6"/>
    <property type="match status" value="1"/>
</dbReference>
<evidence type="ECO:0000256" key="2">
    <source>
        <dbReference type="ARBA" id="ARBA00022490"/>
    </source>
</evidence>
<dbReference type="SUPFAM" id="SSF52540">
    <property type="entry name" value="P-loop containing nucleoside triphosphate hydrolases"/>
    <property type="match status" value="1"/>
</dbReference>
<evidence type="ECO:0000313" key="12">
    <source>
        <dbReference type="Proteomes" id="UP001210925"/>
    </source>
</evidence>
<evidence type="ECO:0000256" key="4">
    <source>
        <dbReference type="ARBA" id="ARBA00022552"/>
    </source>
</evidence>
<keyword evidence="8 10" id="KW-0067">ATP-binding</keyword>
<dbReference type="HAMAP" id="MF_00039">
    <property type="entry name" value="Adenylate_kinase_AK6"/>
    <property type="match status" value="1"/>
</dbReference>
<dbReference type="InterPro" id="IPR027417">
    <property type="entry name" value="P-loop_NTPase"/>
</dbReference>
<comment type="function">
    <text evidence="10">Broad-specificity nucleoside monophosphate (NMP) kinase that catalyzes the reversible transfer of the terminal phosphate group between nucleoside triphosphates and monophosphates. Has also ATPase activity. Involved in the late cytoplasmic maturation steps of the 40S ribosomal particles, specifically 18S rRNA maturation. While NMP activity is not required for ribosome maturation, ATPase activity is. Associates transiently with small ribosomal subunit protein uS11. ATP hydrolysis breaks the interaction with uS11. May temporarily remove uS11 from the ribosome to enable a conformational change of the ribosomal RNA that is needed for the final maturation step of the small ribosomal subunit. Its NMP activity may have a role in nuclear energy homeostasis.</text>
</comment>
<feature type="binding site" evidence="10">
    <location>
        <position position="18"/>
    </location>
    <ligand>
        <name>ATP</name>
        <dbReference type="ChEBI" id="CHEBI:30616"/>
    </ligand>
</feature>
<evidence type="ECO:0000256" key="5">
    <source>
        <dbReference type="ARBA" id="ARBA00022679"/>
    </source>
</evidence>
<evidence type="ECO:0000256" key="6">
    <source>
        <dbReference type="ARBA" id="ARBA00022741"/>
    </source>
</evidence>
<comment type="catalytic activity">
    <reaction evidence="10">
        <text>ATP + H2O = ADP + phosphate + H(+)</text>
        <dbReference type="Rhea" id="RHEA:13065"/>
        <dbReference type="ChEBI" id="CHEBI:15377"/>
        <dbReference type="ChEBI" id="CHEBI:15378"/>
        <dbReference type="ChEBI" id="CHEBI:30616"/>
        <dbReference type="ChEBI" id="CHEBI:43474"/>
        <dbReference type="ChEBI" id="CHEBI:456216"/>
    </reaction>
</comment>
<keyword evidence="2 10" id="KW-0963">Cytoplasm</keyword>
<dbReference type="PANTHER" id="PTHR12595">
    <property type="entry name" value="POS9-ACTIVATING FACTOR FAP7-RELATED"/>
    <property type="match status" value="1"/>
</dbReference>
<feature type="region of interest" description="LID" evidence="10">
    <location>
        <begin position="109"/>
        <end position="119"/>
    </location>
</feature>
<accession>A0AAD5Y6K2</accession>
<reference evidence="11" key="1">
    <citation type="submission" date="2020-05" db="EMBL/GenBank/DDBJ databases">
        <title>Phylogenomic resolution of chytrid fungi.</title>
        <authorList>
            <person name="Stajich J.E."/>
            <person name="Amses K."/>
            <person name="Simmons R."/>
            <person name="Seto K."/>
            <person name="Myers J."/>
            <person name="Bonds A."/>
            <person name="Quandt C.A."/>
            <person name="Barry K."/>
            <person name="Liu P."/>
            <person name="Grigoriev I."/>
            <person name="Longcore J.E."/>
            <person name="James T.Y."/>
        </authorList>
    </citation>
    <scope>NUCLEOTIDE SEQUENCE</scope>
    <source>
        <strain evidence="11">PLAUS21</strain>
    </source>
</reference>
<dbReference type="GO" id="GO:0016887">
    <property type="term" value="F:ATP hydrolysis activity"/>
    <property type="evidence" value="ECO:0007669"/>
    <property type="project" value="UniProtKB-UniRule"/>
</dbReference>
<dbReference type="GO" id="GO:0004017">
    <property type="term" value="F:AMP kinase activity"/>
    <property type="evidence" value="ECO:0007669"/>
    <property type="project" value="UniProtKB-UniRule"/>
</dbReference>
<feature type="region of interest" description="NMPbind" evidence="10">
    <location>
        <begin position="34"/>
        <end position="57"/>
    </location>
</feature>
<sequence>MTRQPNILITGTPGTGKTTTSQLAASALNFNHIEVGKIVKEKGLHDGYDEEFQSYYIDEDKVVDELEPIMANGGNIVDHHGCDFFPERWFDLVVVLTCDNTTLYSRLENRNYPTKKIQENVECEIMQVVLNEAYESYKPEIVVTLPSCSVEEMESNVERIEQWVEDFMNKQTVSSLLSLLGNAGDLADFTPSQELIQDVRKEQQSGLNKSADPMQIKTVDHDAIAQIIKQLMQEQKEYEERLLKPRVRLQEYIEKKTDELEAEEIIGSTRVSQLKKELNDLKIKLKNLDTSLYESMDKLRAKQQAKLQQSGLDFKITKDLNDLKYQMWILAPYLQHLNS</sequence>
<comment type="subcellular location">
    <subcellularLocation>
        <location evidence="10">Cytoplasm</location>
    </subcellularLocation>
    <subcellularLocation>
        <location evidence="10">Nucleus</location>
    </subcellularLocation>
</comment>
<dbReference type="InterPro" id="IPR020618">
    <property type="entry name" value="Adenyl_kinase_AK6"/>
</dbReference>
<evidence type="ECO:0000256" key="9">
    <source>
        <dbReference type="ARBA" id="ARBA00023242"/>
    </source>
</evidence>
<dbReference type="GO" id="GO:0005737">
    <property type="term" value="C:cytoplasm"/>
    <property type="evidence" value="ECO:0007669"/>
    <property type="project" value="UniProtKB-SubCell"/>
</dbReference>
<keyword evidence="12" id="KW-1185">Reference proteome</keyword>
<dbReference type="FunFam" id="3.40.50.300:FF:000372">
    <property type="entry name" value="Adenylate kinase isoenzyme 6 homolog"/>
    <property type="match status" value="1"/>
</dbReference>
<comment type="caution">
    <text evidence="10">Lacks conserved residue(s) required for the propagation of feature annotation.</text>
</comment>
<comment type="caution">
    <text evidence="11">The sequence shown here is derived from an EMBL/GenBank/DDBJ whole genome shotgun (WGS) entry which is preliminary data.</text>
</comment>
<feature type="binding site" evidence="10">
    <location>
        <position position="110"/>
    </location>
    <ligand>
        <name>ATP</name>
        <dbReference type="ChEBI" id="CHEBI:30616"/>
    </ligand>
</feature>
<feature type="binding site" evidence="10">
    <location>
        <position position="19"/>
    </location>
    <ligand>
        <name>ATP</name>
        <dbReference type="ChEBI" id="CHEBI:30616"/>
    </ligand>
</feature>
<evidence type="ECO:0000256" key="3">
    <source>
        <dbReference type="ARBA" id="ARBA00022517"/>
    </source>
</evidence>
<dbReference type="GO" id="GO:0006364">
    <property type="term" value="P:rRNA processing"/>
    <property type="evidence" value="ECO:0007669"/>
    <property type="project" value="UniProtKB-KW"/>
</dbReference>
<gene>
    <name evidence="11" type="ORF">HK103_007145</name>
</gene>
<dbReference type="GO" id="GO:0005634">
    <property type="term" value="C:nucleus"/>
    <property type="evidence" value="ECO:0007669"/>
    <property type="project" value="UniProtKB-SubCell"/>
</dbReference>
<keyword evidence="7 10" id="KW-0418">Kinase</keyword>
<comment type="similarity">
    <text evidence="10">Belongs to the adenylate kinase family. AK6 subfamily.</text>
</comment>
<feature type="binding site" evidence="10">
    <location>
        <position position="14"/>
    </location>
    <ligand>
        <name>ATP</name>
        <dbReference type="ChEBI" id="CHEBI:30616"/>
    </ligand>
</feature>
<dbReference type="EC" id="2.7.4.3" evidence="10"/>
<keyword evidence="6 10" id="KW-0547">Nucleotide-binding</keyword>
<feature type="binding site" evidence="10">
    <location>
        <position position="16"/>
    </location>
    <ligand>
        <name>ATP</name>
        <dbReference type="ChEBI" id="CHEBI:30616"/>
    </ligand>
</feature>
<evidence type="ECO:0000256" key="1">
    <source>
        <dbReference type="ARBA" id="ARBA00000582"/>
    </source>
</evidence>
<dbReference type="Proteomes" id="UP001210925">
    <property type="component" value="Unassembled WGS sequence"/>
</dbReference>
<evidence type="ECO:0000256" key="7">
    <source>
        <dbReference type="ARBA" id="ARBA00022777"/>
    </source>
</evidence>
<dbReference type="GO" id="GO:0005524">
    <property type="term" value="F:ATP binding"/>
    <property type="evidence" value="ECO:0007669"/>
    <property type="project" value="UniProtKB-KW"/>
</dbReference>
<evidence type="ECO:0000256" key="8">
    <source>
        <dbReference type="ARBA" id="ARBA00022840"/>
    </source>
</evidence>
<evidence type="ECO:0000256" key="10">
    <source>
        <dbReference type="HAMAP-Rule" id="MF_03173"/>
    </source>
</evidence>
<dbReference type="Gene3D" id="3.40.50.300">
    <property type="entry name" value="P-loop containing nucleotide triphosphate hydrolases"/>
    <property type="match status" value="1"/>
</dbReference>
<keyword evidence="9 10" id="KW-0539">Nucleus</keyword>
<keyword evidence="5 10" id="KW-0808">Transferase</keyword>
<dbReference type="EMBL" id="JADGKB010000084">
    <property type="protein sequence ID" value="KAJ3254509.1"/>
    <property type="molecule type" value="Genomic_DNA"/>
</dbReference>
<dbReference type="AlphaFoldDB" id="A0AAD5Y6K2"/>
<keyword evidence="3 10" id="KW-0690">Ribosome biogenesis</keyword>
<proteinExistence type="inferred from homology"/>